<protein>
    <submittedName>
        <fullName evidence="1">Uncharacterized protein</fullName>
    </submittedName>
</protein>
<evidence type="ECO:0000313" key="2">
    <source>
        <dbReference type="Proteomes" id="UP000735302"/>
    </source>
</evidence>
<reference evidence="1 2" key="1">
    <citation type="journal article" date="2021" name="Elife">
        <title>Chloroplast acquisition without the gene transfer in kleptoplastic sea slugs, Plakobranchus ocellatus.</title>
        <authorList>
            <person name="Maeda T."/>
            <person name="Takahashi S."/>
            <person name="Yoshida T."/>
            <person name="Shimamura S."/>
            <person name="Takaki Y."/>
            <person name="Nagai Y."/>
            <person name="Toyoda A."/>
            <person name="Suzuki Y."/>
            <person name="Arimoto A."/>
            <person name="Ishii H."/>
            <person name="Satoh N."/>
            <person name="Nishiyama T."/>
            <person name="Hasebe M."/>
            <person name="Maruyama T."/>
            <person name="Minagawa J."/>
            <person name="Obokata J."/>
            <person name="Shigenobu S."/>
        </authorList>
    </citation>
    <scope>NUCLEOTIDE SEQUENCE [LARGE SCALE GENOMIC DNA]</scope>
</reference>
<dbReference type="Proteomes" id="UP000735302">
    <property type="component" value="Unassembled WGS sequence"/>
</dbReference>
<dbReference type="AlphaFoldDB" id="A0AAV4C4P4"/>
<accession>A0AAV4C4P4</accession>
<keyword evidence="2" id="KW-1185">Reference proteome</keyword>
<organism evidence="1 2">
    <name type="scientific">Plakobranchus ocellatus</name>
    <dbReference type="NCBI Taxonomy" id="259542"/>
    <lineage>
        <taxon>Eukaryota</taxon>
        <taxon>Metazoa</taxon>
        <taxon>Spiralia</taxon>
        <taxon>Lophotrochozoa</taxon>
        <taxon>Mollusca</taxon>
        <taxon>Gastropoda</taxon>
        <taxon>Heterobranchia</taxon>
        <taxon>Euthyneura</taxon>
        <taxon>Panpulmonata</taxon>
        <taxon>Sacoglossa</taxon>
        <taxon>Placobranchoidea</taxon>
        <taxon>Plakobranchidae</taxon>
        <taxon>Plakobranchus</taxon>
    </lineage>
</organism>
<evidence type="ECO:0000313" key="1">
    <source>
        <dbReference type="EMBL" id="GFO26079.1"/>
    </source>
</evidence>
<comment type="caution">
    <text evidence="1">The sequence shown here is derived from an EMBL/GenBank/DDBJ whole genome shotgun (WGS) entry which is preliminary data.</text>
</comment>
<name>A0AAV4C4P4_9GAST</name>
<sequence length="99" mass="10993">MHCVAFATHISVELPGDSSALNLATSFRKRAATLSSTRTRQSYLPYGRSLLVFPICDRPGLHAFTPCLLSLQNCLGKIFYSHGFYRSLHQRLTAHTPLG</sequence>
<dbReference type="EMBL" id="BLXT01005791">
    <property type="protein sequence ID" value="GFO26079.1"/>
    <property type="molecule type" value="Genomic_DNA"/>
</dbReference>
<proteinExistence type="predicted"/>
<gene>
    <name evidence="1" type="ORF">PoB_005258400</name>
</gene>